<dbReference type="EMBL" id="CP012333">
    <property type="protein sequence ID" value="AKV01181.1"/>
    <property type="molecule type" value="Genomic_DNA"/>
</dbReference>
<dbReference type="KEGG" id="llu:AKJ09_07844"/>
<organism evidence="2 3">
    <name type="scientific">Labilithrix luteola</name>
    <dbReference type="NCBI Taxonomy" id="1391654"/>
    <lineage>
        <taxon>Bacteria</taxon>
        <taxon>Pseudomonadati</taxon>
        <taxon>Myxococcota</taxon>
        <taxon>Polyangia</taxon>
        <taxon>Polyangiales</taxon>
        <taxon>Labilitrichaceae</taxon>
        <taxon>Labilithrix</taxon>
    </lineage>
</organism>
<proteinExistence type="predicted"/>
<dbReference type="AlphaFoldDB" id="A0A0K1Q5S6"/>
<feature type="region of interest" description="Disordered" evidence="1">
    <location>
        <begin position="1"/>
        <end position="27"/>
    </location>
</feature>
<keyword evidence="3" id="KW-1185">Reference proteome</keyword>
<evidence type="ECO:0000313" key="2">
    <source>
        <dbReference type="EMBL" id="AKV01181.1"/>
    </source>
</evidence>
<dbReference type="STRING" id="1391654.AKJ09_07844"/>
<gene>
    <name evidence="2" type="ORF">AKJ09_07844</name>
</gene>
<name>A0A0K1Q5S6_9BACT</name>
<evidence type="ECO:0000313" key="3">
    <source>
        <dbReference type="Proteomes" id="UP000064967"/>
    </source>
</evidence>
<accession>A0A0K1Q5S6</accession>
<sequence>MQRTRPGSTTCSHCIEAETGGSSADDDVPTAIEATIAANEANRALA</sequence>
<reference evidence="2 3" key="1">
    <citation type="submission" date="2015-08" db="EMBL/GenBank/DDBJ databases">
        <authorList>
            <person name="Babu N.S."/>
            <person name="Beckwith C.J."/>
            <person name="Beseler K.G."/>
            <person name="Brison A."/>
            <person name="Carone J.V."/>
            <person name="Caskin T.P."/>
            <person name="Diamond M."/>
            <person name="Durham M.E."/>
            <person name="Foxe J.M."/>
            <person name="Go M."/>
            <person name="Henderson B.A."/>
            <person name="Jones I.B."/>
            <person name="McGettigan J.A."/>
            <person name="Micheletti S.J."/>
            <person name="Nasrallah M.E."/>
            <person name="Ortiz D."/>
            <person name="Piller C.R."/>
            <person name="Privatt S.R."/>
            <person name="Schneider S.L."/>
            <person name="Sharp S."/>
            <person name="Smith T.C."/>
            <person name="Stanton J.D."/>
            <person name="Ullery H.E."/>
            <person name="Wilson R.J."/>
            <person name="Serrano M.G."/>
            <person name="Buck G."/>
            <person name="Lee V."/>
            <person name="Wang Y."/>
            <person name="Carvalho R."/>
            <person name="Voegtly L."/>
            <person name="Shi R."/>
            <person name="Duckworth R."/>
            <person name="Johnson A."/>
            <person name="Loviza R."/>
            <person name="Walstead R."/>
            <person name="Shah Z."/>
            <person name="Kiflezghi M."/>
            <person name="Wade K."/>
            <person name="Ball S.L."/>
            <person name="Bradley K.W."/>
            <person name="Asai D.J."/>
            <person name="Bowman C.A."/>
            <person name="Russell D.A."/>
            <person name="Pope W.H."/>
            <person name="Jacobs-Sera D."/>
            <person name="Hendrix R.W."/>
            <person name="Hatfull G.F."/>
        </authorList>
    </citation>
    <scope>NUCLEOTIDE SEQUENCE [LARGE SCALE GENOMIC DNA]</scope>
    <source>
        <strain evidence="2 3">DSM 27648</strain>
    </source>
</reference>
<dbReference type="Proteomes" id="UP000064967">
    <property type="component" value="Chromosome"/>
</dbReference>
<protein>
    <submittedName>
        <fullName evidence="2">Uncharacterized protein</fullName>
    </submittedName>
</protein>
<feature type="compositionally biased region" description="Polar residues" evidence="1">
    <location>
        <begin position="1"/>
        <end position="12"/>
    </location>
</feature>
<evidence type="ECO:0000256" key="1">
    <source>
        <dbReference type="SAM" id="MobiDB-lite"/>
    </source>
</evidence>